<evidence type="ECO:0000256" key="1">
    <source>
        <dbReference type="ARBA" id="ARBA00001970"/>
    </source>
</evidence>
<feature type="chain" id="PRO_5045241124" description="Heme haloperoxidase family profile domain-containing protein" evidence="8">
    <location>
        <begin position="33"/>
        <end position="264"/>
    </location>
</feature>
<keyword evidence="8" id="KW-0732">Signal</keyword>
<comment type="similarity">
    <text evidence="7">Belongs to the chloroperoxidase family.</text>
</comment>
<dbReference type="SUPFAM" id="SSF47571">
    <property type="entry name" value="Cloroperoxidase"/>
    <property type="match status" value="1"/>
</dbReference>
<keyword evidence="11" id="KW-1185">Reference proteome</keyword>
<sequence length="264" mass="29903">MWYTLKELLVHRLSFSLACLLLICLSGQLVSATLDLEDGLAIEDHHWEKPRNAIRGPCPVLNTLSNHGYLPRSGRNITIYQLRQGLEDSLNVHPLPRDVLVAVFYSHIGEYTDSSMVIPSLQDLRVHNLIEHDFSLSRKDTNLGDPVNADPELLRQLENSASDGNTFTLEDFARLSNKRILHSLKNNPNVTYTPRLKAIIQFEMGIFVDVFGKDRKVSKEAVMDVFAHERLPKDFKRPDEALLGPTVANFVEIAVRSKILNPEI</sequence>
<evidence type="ECO:0000313" key="11">
    <source>
        <dbReference type="Proteomes" id="UP001479436"/>
    </source>
</evidence>
<dbReference type="Gene3D" id="1.10.489.10">
    <property type="entry name" value="Chloroperoxidase-like"/>
    <property type="match status" value="1"/>
</dbReference>
<dbReference type="Proteomes" id="UP001479436">
    <property type="component" value="Unassembled WGS sequence"/>
</dbReference>
<feature type="domain" description="Heme haloperoxidase family profile" evidence="9">
    <location>
        <begin position="43"/>
        <end position="252"/>
    </location>
</feature>
<evidence type="ECO:0000256" key="7">
    <source>
        <dbReference type="ARBA" id="ARBA00025795"/>
    </source>
</evidence>
<dbReference type="InterPro" id="IPR000028">
    <property type="entry name" value="Chloroperoxidase"/>
</dbReference>
<evidence type="ECO:0000256" key="2">
    <source>
        <dbReference type="ARBA" id="ARBA00022559"/>
    </source>
</evidence>
<evidence type="ECO:0000256" key="8">
    <source>
        <dbReference type="SAM" id="SignalP"/>
    </source>
</evidence>
<protein>
    <recommendedName>
        <fullName evidence="9">Heme haloperoxidase family profile domain-containing protein</fullName>
    </recommendedName>
</protein>
<evidence type="ECO:0000256" key="3">
    <source>
        <dbReference type="ARBA" id="ARBA00022617"/>
    </source>
</evidence>
<dbReference type="Pfam" id="PF01328">
    <property type="entry name" value="Peroxidase_2"/>
    <property type="match status" value="1"/>
</dbReference>
<keyword evidence="6" id="KW-0408">Iron</keyword>
<name>A0ABR2VN46_9FUNG</name>
<feature type="signal peptide" evidence="8">
    <location>
        <begin position="1"/>
        <end position="32"/>
    </location>
</feature>
<comment type="caution">
    <text evidence="10">The sequence shown here is derived from an EMBL/GenBank/DDBJ whole genome shotgun (WGS) entry which is preliminary data.</text>
</comment>
<dbReference type="PROSITE" id="PS51405">
    <property type="entry name" value="HEME_HALOPEROXIDASE"/>
    <property type="match status" value="1"/>
</dbReference>
<dbReference type="InterPro" id="IPR036851">
    <property type="entry name" value="Chloroperoxidase-like_sf"/>
</dbReference>
<evidence type="ECO:0000256" key="4">
    <source>
        <dbReference type="ARBA" id="ARBA00022723"/>
    </source>
</evidence>
<dbReference type="EMBL" id="JASJQH010009029">
    <property type="protein sequence ID" value="KAK9685292.1"/>
    <property type="molecule type" value="Genomic_DNA"/>
</dbReference>
<keyword evidence="3" id="KW-0349">Heme</keyword>
<evidence type="ECO:0000313" key="10">
    <source>
        <dbReference type="EMBL" id="KAK9685292.1"/>
    </source>
</evidence>
<keyword evidence="5" id="KW-0560">Oxidoreductase</keyword>
<keyword evidence="4" id="KW-0479">Metal-binding</keyword>
<dbReference type="PANTHER" id="PTHR33577:SF9">
    <property type="entry name" value="PEROXIDASE STCC"/>
    <property type="match status" value="1"/>
</dbReference>
<comment type="cofactor">
    <cofactor evidence="1">
        <name>heme b</name>
        <dbReference type="ChEBI" id="CHEBI:60344"/>
    </cofactor>
</comment>
<accession>A0ABR2VN46</accession>
<organism evidence="10 11">
    <name type="scientific">Basidiobolus ranarum</name>
    <dbReference type="NCBI Taxonomy" id="34480"/>
    <lineage>
        <taxon>Eukaryota</taxon>
        <taxon>Fungi</taxon>
        <taxon>Fungi incertae sedis</taxon>
        <taxon>Zoopagomycota</taxon>
        <taxon>Entomophthoromycotina</taxon>
        <taxon>Basidiobolomycetes</taxon>
        <taxon>Basidiobolales</taxon>
        <taxon>Basidiobolaceae</taxon>
        <taxon>Basidiobolus</taxon>
    </lineage>
</organism>
<keyword evidence="2" id="KW-0575">Peroxidase</keyword>
<proteinExistence type="inferred from homology"/>
<gene>
    <name evidence="10" type="ORF">K7432_015548</name>
</gene>
<reference evidence="10 11" key="1">
    <citation type="submission" date="2023-04" db="EMBL/GenBank/DDBJ databases">
        <title>Genome of Basidiobolus ranarum AG-B5.</title>
        <authorList>
            <person name="Stajich J.E."/>
            <person name="Carter-House D."/>
            <person name="Gryganskyi A."/>
        </authorList>
    </citation>
    <scope>NUCLEOTIDE SEQUENCE [LARGE SCALE GENOMIC DNA]</scope>
    <source>
        <strain evidence="10 11">AG-B5</strain>
    </source>
</reference>
<evidence type="ECO:0000259" key="9">
    <source>
        <dbReference type="PROSITE" id="PS51405"/>
    </source>
</evidence>
<dbReference type="PANTHER" id="PTHR33577">
    <property type="entry name" value="STERIGMATOCYSTIN BIOSYNTHESIS PEROXIDASE STCC-RELATED"/>
    <property type="match status" value="1"/>
</dbReference>
<evidence type="ECO:0000256" key="6">
    <source>
        <dbReference type="ARBA" id="ARBA00023004"/>
    </source>
</evidence>
<evidence type="ECO:0000256" key="5">
    <source>
        <dbReference type="ARBA" id="ARBA00023002"/>
    </source>
</evidence>